<evidence type="ECO:0000256" key="1">
    <source>
        <dbReference type="ARBA" id="ARBA00000085"/>
    </source>
</evidence>
<organism evidence="12 13">
    <name type="scientific">Kosmotoga arenicorallina S304</name>
    <dbReference type="NCBI Taxonomy" id="1453497"/>
    <lineage>
        <taxon>Bacteria</taxon>
        <taxon>Thermotogati</taxon>
        <taxon>Thermotogota</taxon>
        <taxon>Thermotogae</taxon>
        <taxon>Kosmotogales</taxon>
        <taxon>Kosmotogaceae</taxon>
        <taxon>Kosmotoga</taxon>
    </lineage>
</organism>
<dbReference type="InterPro" id="IPR003594">
    <property type="entry name" value="HATPase_dom"/>
</dbReference>
<reference evidence="12 13" key="1">
    <citation type="submission" date="2014-02" db="EMBL/GenBank/DDBJ databases">
        <title>Kosmotoga genome sequencing.</title>
        <authorList>
            <person name="Pollo S.M."/>
            <person name="Charchuk R."/>
            <person name="Nesbo C.L."/>
        </authorList>
    </citation>
    <scope>NUCLEOTIDE SEQUENCE [LARGE SCALE GENOMIC DNA]</scope>
    <source>
        <strain evidence="12 13">S304</strain>
    </source>
</reference>
<keyword evidence="7" id="KW-0067">ATP-binding</keyword>
<dbReference type="GO" id="GO:0000155">
    <property type="term" value="F:phosphorelay sensor kinase activity"/>
    <property type="evidence" value="ECO:0007669"/>
    <property type="project" value="InterPro"/>
</dbReference>
<keyword evidence="4" id="KW-0808">Transferase</keyword>
<feature type="domain" description="PAS" evidence="11">
    <location>
        <begin position="540"/>
        <end position="596"/>
    </location>
</feature>
<dbReference type="NCBIfam" id="TIGR00229">
    <property type="entry name" value="sensory_box"/>
    <property type="match status" value="1"/>
</dbReference>
<dbReference type="CDD" id="cd00082">
    <property type="entry name" value="HisKA"/>
    <property type="match status" value="1"/>
</dbReference>
<dbReference type="InterPro" id="IPR029016">
    <property type="entry name" value="GAF-like_dom_sf"/>
</dbReference>
<keyword evidence="8" id="KW-0902">Two-component regulatory system</keyword>
<dbReference type="PROSITE" id="PS50109">
    <property type="entry name" value="HIS_KIN"/>
    <property type="match status" value="1"/>
</dbReference>
<dbReference type="InterPro" id="IPR003661">
    <property type="entry name" value="HisK_dim/P_dom"/>
</dbReference>
<dbReference type="InterPro" id="IPR013656">
    <property type="entry name" value="PAS_4"/>
</dbReference>
<dbReference type="InterPro" id="IPR036890">
    <property type="entry name" value="HATPase_C_sf"/>
</dbReference>
<evidence type="ECO:0000259" key="10">
    <source>
        <dbReference type="PROSITE" id="PS50109"/>
    </source>
</evidence>
<sequence>MMNNILDLINELSKELDVEFKKICEEVKTHCSLFLFEKYRKRLREYKSSKGIPDRQIHLKDTANFQNSRLKISEFPVRQGVFLRKTRLALLPLIRGKTFLGALAFKAEFKVGTLPDTKRLSFLIELLIRLSEGYEAARQLEISKGLTDICERSQEEEELFEKGLSTAIELLRVNLLAIYRNRGSSFKLLKAVNKDGYFCVEHFDRQIAEKLLEKELFLSSHEPELATALFGESEAKSFIATPLYSSEGLEGIFIAADRKENPLEFRIHKHLDENDLELLHDLSHRLAVSLSRIRLKERLEGELERLKELQRENQEYIELQRLQLRRLNALHKISQAMRATFSRTRIIKTLLLGIVIEEGLNFSRALFLERDKDSLFLKPLYSLSDECAKNFRGFTTGYNDLHQFLMEVSSKELDCLKRLDDVKGISYSGNKLLERVVLRKKTIHVTPGVLDIRREELYQLKSLIGGKEFVIVPVSGQQGVEGVLVVEKDSSQDKSFSTTFEILELLADSAGLSLELAKNYNDLLQITKSLEDEKELSNYYKTFLENILQSLETAIVVLDRELNITEVNRSAEHLLKIPKDALVNHNIKSLQEIFFPFFPLIEEVAMSGETLFLTGRRLPFLGDVILDIRILPLFEQAKITGVILSINDVTERYRLEEELKIKEKLSTLGEVSAKIAHEIRNPISVISGFVNRLKKDPTEEKVKKYSDIILEEMKRLEKIVSEVLEYSRSSPESKFKTIFAYSLCKEVVDEYRTYALEKGIDLTLEGDKKASFFGNKNRIKQVIINLVQNAIEASKKSEAVRIVIRKEDNNILIEVINKGKVIPSAILKRVFEPFFTTKSYGTGLGLFICKSIVEEHKGHIEAESNFDKGTIFRVILPSGGE</sequence>
<protein>
    <recommendedName>
        <fullName evidence="2">histidine kinase</fullName>
        <ecNumber evidence="2">2.7.13.3</ecNumber>
    </recommendedName>
</protein>
<dbReference type="Gene3D" id="3.30.450.20">
    <property type="entry name" value="PAS domain"/>
    <property type="match status" value="1"/>
</dbReference>
<keyword evidence="3" id="KW-0597">Phosphoprotein</keyword>
<dbReference type="Proteomes" id="UP000077339">
    <property type="component" value="Unassembled WGS sequence"/>
</dbReference>
<feature type="domain" description="Histidine kinase" evidence="10">
    <location>
        <begin position="674"/>
        <end position="880"/>
    </location>
</feature>
<name>A0A176K4B0_9BACT</name>
<evidence type="ECO:0000313" key="12">
    <source>
        <dbReference type="EMBL" id="OAA31901.1"/>
    </source>
</evidence>
<dbReference type="SUPFAM" id="SSF47384">
    <property type="entry name" value="Homodimeric domain of signal transducing histidine kinase"/>
    <property type="match status" value="1"/>
</dbReference>
<evidence type="ECO:0000313" key="13">
    <source>
        <dbReference type="Proteomes" id="UP000077339"/>
    </source>
</evidence>
<dbReference type="InterPro" id="IPR004358">
    <property type="entry name" value="Sig_transdc_His_kin-like_C"/>
</dbReference>
<dbReference type="Pfam" id="PF02518">
    <property type="entry name" value="HATPase_c"/>
    <property type="match status" value="1"/>
</dbReference>
<dbReference type="InterPro" id="IPR035965">
    <property type="entry name" value="PAS-like_dom_sf"/>
</dbReference>
<keyword evidence="5" id="KW-0547">Nucleotide-binding</keyword>
<feature type="coiled-coil region" evidence="9">
    <location>
        <begin position="292"/>
        <end position="326"/>
    </location>
</feature>
<evidence type="ECO:0000256" key="2">
    <source>
        <dbReference type="ARBA" id="ARBA00012438"/>
    </source>
</evidence>
<evidence type="ECO:0000256" key="7">
    <source>
        <dbReference type="ARBA" id="ARBA00022840"/>
    </source>
</evidence>
<dbReference type="SUPFAM" id="SSF55785">
    <property type="entry name" value="PYP-like sensor domain (PAS domain)"/>
    <property type="match status" value="1"/>
</dbReference>
<keyword evidence="6" id="KW-0418">Kinase</keyword>
<evidence type="ECO:0000256" key="9">
    <source>
        <dbReference type="SAM" id="Coils"/>
    </source>
</evidence>
<dbReference type="Gene3D" id="1.10.287.130">
    <property type="match status" value="1"/>
</dbReference>
<dbReference type="SMART" id="SM00091">
    <property type="entry name" value="PAS"/>
    <property type="match status" value="1"/>
</dbReference>
<dbReference type="SMART" id="SM00388">
    <property type="entry name" value="HisKA"/>
    <property type="match status" value="1"/>
</dbReference>
<evidence type="ECO:0000256" key="4">
    <source>
        <dbReference type="ARBA" id="ARBA00022679"/>
    </source>
</evidence>
<keyword evidence="13" id="KW-1185">Reference proteome</keyword>
<dbReference type="PRINTS" id="PR00344">
    <property type="entry name" value="BCTRLSENSOR"/>
</dbReference>
<dbReference type="Gene3D" id="3.30.450.40">
    <property type="match status" value="2"/>
</dbReference>
<dbReference type="RefSeq" id="WP_068345589.1">
    <property type="nucleotide sequence ID" value="NZ_JFHK01000002.1"/>
</dbReference>
<dbReference type="CDD" id="cd00130">
    <property type="entry name" value="PAS"/>
    <property type="match status" value="1"/>
</dbReference>
<accession>A0A176K4B0</accession>
<dbReference type="PATRIC" id="fig|1453497.3.peg.690"/>
<dbReference type="GO" id="GO:0005524">
    <property type="term" value="F:ATP binding"/>
    <property type="evidence" value="ECO:0007669"/>
    <property type="project" value="UniProtKB-KW"/>
</dbReference>
<dbReference type="EC" id="2.7.13.3" evidence="2"/>
<evidence type="ECO:0000259" key="11">
    <source>
        <dbReference type="PROSITE" id="PS50112"/>
    </source>
</evidence>
<evidence type="ECO:0000256" key="8">
    <source>
        <dbReference type="ARBA" id="ARBA00023012"/>
    </source>
</evidence>
<dbReference type="STRING" id="1453497.AT15_03495"/>
<dbReference type="AlphaFoldDB" id="A0A176K4B0"/>
<dbReference type="OrthoDB" id="9759607at2"/>
<comment type="caution">
    <text evidence="12">The sequence shown here is derived from an EMBL/GenBank/DDBJ whole genome shotgun (WGS) entry which is preliminary data.</text>
</comment>
<dbReference type="PANTHER" id="PTHR43065:SF10">
    <property type="entry name" value="PEROXIDE STRESS-ACTIVATED HISTIDINE KINASE MAK3"/>
    <property type="match status" value="1"/>
</dbReference>
<dbReference type="InterPro" id="IPR005467">
    <property type="entry name" value="His_kinase_dom"/>
</dbReference>
<evidence type="ECO:0000256" key="6">
    <source>
        <dbReference type="ARBA" id="ARBA00022777"/>
    </source>
</evidence>
<dbReference type="EMBL" id="JFHK01000002">
    <property type="protein sequence ID" value="OAA31901.1"/>
    <property type="molecule type" value="Genomic_DNA"/>
</dbReference>
<evidence type="ECO:0000256" key="5">
    <source>
        <dbReference type="ARBA" id="ARBA00022741"/>
    </source>
</evidence>
<comment type="catalytic activity">
    <reaction evidence="1">
        <text>ATP + protein L-histidine = ADP + protein N-phospho-L-histidine.</text>
        <dbReference type="EC" id="2.7.13.3"/>
    </reaction>
</comment>
<dbReference type="SMART" id="SM00387">
    <property type="entry name" value="HATPase_c"/>
    <property type="match status" value="1"/>
</dbReference>
<dbReference type="Gene3D" id="3.30.565.10">
    <property type="entry name" value="Histidine kinase-like ATPase, C-terminal domain"/>
    <property type="match status" value="1"/>
</dbReference>
<evidence type="ECO:0000256" key="3">
    <source>
        <dbReference type="ARBA" id="ARBA00022553"/>
    </source>
</evidence>
<dbReference type="Pfam" id="PF00512">
    <property type="entry name" value="HisKA"/>
    <property type="match status" value="1"/>
</dbReference>
<dbReference type="InterPro" id="IPR000014">
    <property type="entry name" value="PAS"/>
</dbReference>
<dbReference type="SUPFAM" id="SSF55874">
    <property type="entry name" value="ATPase domain of HSP90 chaperone/DNA topoisomerase II/histidine kinase"/>
    <property type="match status" value="1"/>
</dbReference>
<gene>
    <name evidence="12" type="ORF">AT15_03495</name>
</gene>
<proteinExistence type="predicted"/>
<dbReference type="Pfam" id="PF08448">
    <property type="entry name" value="PAS_4"/>
    <property type="match status" value="1"/>
</dbReference>
<dbReference type="PANTHER" id="PTHR43065">
    <property type="entry name" value="SENSOR HISTIDINE KINASE"/>
    <property type="match status" value="1"/>
</dbReference>
<keyword evidence="9" id="KW-0175">Coiled coil</keyword>
<dbReference type="PROSITE" id="PS50112">
    <property type="entry name" value="PAS"/>
    <property type="match status" value="1"/>
</dbReference>
<dbReference type="SUPFAM" id="SSF55781">
    <property type="entry name" value="GAF domain-like"/>
    <property type="match status" value="2"/>
</dbReference>
<dbReference type="InterPro" id="IPR036097">
    <property type="entry name" value="HisK_dim/P_sf"/>
</dbReference>